<dbReference type="SUPFAM" id="SSF48726">
    <property type="entry name" value="Immunoglobulin"/>
    <property type="match status" value="1"/>
</dbReference>
<evidence type="ECO:0000256" key="4">
    <source>
        <dbReference type="ARBA" id="ARBA00022989"/>
    </source>
</evidence>
<name>A0A7K9YXE2_9GALL</name>
<dbReference type="GO" id="GO:0009986">
    <property type="term" value="C:cell surface"/>
    <property type="evidence" value="ECO:0007669"/>
    <property type="project" value="TreeGrafter"/>
</dbReference>
<dbReference type="InterPro" id="IPR013783">
    <property type="entry name" value="Ig-like_fold"/>
</dbReference>
<evidence type="ECO:0000256" key="2">
    <source>
        <dbReference type="ARBA" id="ARBA00022692"/>
    </source>
</evidence>
<dbReference type="GO" id="GO:0098632">
    <property type="term" value="F:cell-cell adhesion mediator activity"/>
    <property type="evidence" value="ECO:0007669"/>
    <property type="project" value="InterPro"/>
</dbReference>
<dbReference type="GO" id="GO:0043031">
    <property type="term" value="P:negative regulation of macrophage activation"/>
    <property type="evidence" value="ECO:0007669"/>
    <property type="project" value="InterPro"/>
</dbReference>
<accession>A0A7K9YXE2</accession>
<dbReference type="InterPro" id="IPR033321">
    <property type="entry name" value="CD200_Ig_V_dom"/>
</dbReference>
<proteinExistence type="predicted"/>
<feature type="non-terminal residue" evidence="13">
    <location>
        <position position="1"/>
    </location>
</feature>
<evidence type="ECO:0000256" key="1">
    <source>
        <dbReference type="ARBA" id="ARBA00004167"/>
    </source>
</evidence>
<gene>
    <name evidence="13" type="primary">Cd200_1</name>
    <name evidence="13" type="ORF">ODOGUJ_R06015</name>
</gene>
<dbReference type="GO" id="GO:0050776">
    <property type="term" value="P:regulation of immune response"/>
    <property type="evidence" value="ECO:0007669"/>
    <property type="project" value="InterPro"/>
</dbReference>
<comment type="subcellular location">
    <subcellularLocation>
        <location evidence="1">Membrane</location>
        <topology evidence="1">Single-pass membrane protein</topology>
    </subcellularLocation>
</comment>
<feature type="transmembrane region" description="Helical" evidence="10">
    <location>
        <begin position="168"/>
        <end position="191"/>
    </location>
</feature>
<dbReference type="Proteomes" id="UP000522663">
    <property type="component" value="Unassembled WGS sequence"/>
</dbReference>
<evidence type="ECO:0000256" key="11">
    <source>
        <dbReference type="SAM" id="SignalP"/>
    </source>
</evidence>
<evidence type="ECO:0000256" key="7">
    <source>
        <dbReference type="ARBA" id="ARBA00023180"/>
    </source>
</evidence>
<dbReference type="CDD" id="cd05846">
    <property type="entry name" value="IgV_1_MRC-OX-2_like"/>
    <property type="match status" value="1"/>
</dbReference>
<evidence type="ECO:0000256" key="8">
    <source>
        <dbReference type="ARBA" id="ARBA00023319"/>
    </source>
</evidence>
<dbReference type="InterPro" id="IPR036179">
    <property type="entry name" value="Ig-like_dom_sf"/>
</dbReference>
<dbReference type="SMART" id="SM00409">
    <property type="entry name" value="IG"/>
    <property type="match status" value="1"/>
</dbReference>
<keyword evidence="7" id="KW-0325">Glycoprotein</keyword>
<sequence>MFLLQACWAELFLLLLCQSCQLEEAAKDLEEAVKCESITEAALGGQINFSCNFLLSMDVLQVTWQKISGSSFQNIATFSKAHGPRLIGSFQKKARFIRARLYTSAITLQNLTSEDMSCYRCIFNVFPHGAFSSKDLCLNIQNSGNTNKPGIKMLDLDSPSTRGTQRRIGLVAVSIYVTLAVLILLITWLFNRKRRKLQEHRALSTPAKEKGLQQDASEQLKSLHTPKNQDTAYQNEKQTPGTSLCKRQMHQRRKMEENKGRESSNIFKRLTYSKGADSLDNTVYKPQRELTELHSNELGCTPMKNTETEPCGECELCPATAALCPSTEEQSAHQSPVSTSPEEH</sequence>
<dbReference type="GO" id="GO:0016020">
    <property type="term" value="C:membrane"/>
    <property type="evidence" value="ECO:0007669"/>
    <property type="project" value="UniProtKB-SubCell"/>
</dbReference>
<feature type="signal peptide" evidence="11">
    <location>
        <begin position="1"/>
        <end position="25"/>
    </location>
</feature>
<dbReference type="InterPro" id="IPR047164">
    <property type="entry name" value="OX2G-like"/>
</dbReference>
<keyword evidence="4 10" id="KW-1133">Transmembrane helix</keyword>
<dbReference type="GO" id="GO:0030424">
    <property type="term" value="C:axon"/>
    <property type="evidence" value="ECO:0007669"/>
    <property type="project" value="TreeGrafter"/>
</dbReference>
<evidence type="ECO:0000256" key="3">
    <source>
        <dbReference type="ARBA" id="ARBA00022729"/>
    </source>
</evidence>
<feature type="region of interest" description="Disordered" evidence="9">
    <location>
        <begin position="223"/>
        <end position="263"/>
    </location>
</feature>
<keyword evidence="14" id="KW-1185">Reference proteome</keyword>
<evidence type="ECO:0000256" key="6">
    <source>
        <dbReference type="ARBA" id="ARBA00023157"/>
    </source>
</evidence>
<feature type="non-terminal residue" evidence="13">
    <location>
        <position position="344"/>
    </location>
</feature>
<protein>
    <submittedName>
        <fullName evidence="13">OX2G protein</fullName>
    </submittedName>
</protein>
<dbReference type="GO" id="GO:0150079">
    <property type="term" value="P:negative regulation of neuroinflammatory response"/>
    <property type="evidence" value="ECO:0007669"/>
    <property type="project" value="TreeGrafter"/>
</dbReference>
<keyword evidence="5 10" id="KW-0472">Membrane</keyword>
<keyword evidence="2 10" id="KW-0812">Transmembrane</keyword>
<feature type="chain" id="PRO_5029530942" evidence="11">
    <location>
        <begin position="26"/>
        <end position="344"/>
    </location>
</feature>
<feature type="domain" description="Immunoglobulin" evidence="12">
    <location>
        <begin position="36"/>
        <end position="141"/>
    </location>
</feature>
<feature type="compositionally biased region" description="Polar residues" evidence="9">
    <location>
        <begin position="223"/>
        <end position="242"/>
    </location>
</feature>
<keyword evidence="8" id="KW-0393">Immunoglobulin domain</keyword>
<dbReference type="InterPro" id="IPR003599">
    <property type="entry name" value="Ig_sub"/>
</dbReference>
<dbReference type="OrthoDB" id="9422141at2759"/>
<evidence type="ECO:0000256" key="5">
    <source>
        <dbReference type="ARBA" id="ARBA00023136"/>
    </source>
</evidence>
<keyword evidence="6" id="KW-1015">Disulfide bond</keyword>
<dbReference type="AlphaFoldDB" id="A0A7K9YXE2"/>
<dbReference type="PANTHER" id="PTHR46841">
    <property type="entry name" value="OX-2 MEMBRANE GLYCOPROTEIN"/>
    <property type="match status" value="1"/>
</dbReference>
<dbReference type="Gene3D" id="2.60.40.10">
    <property type="entry name" value="Immunoglobulins"/>
    <property type="match status" value="1"/>
</dbReference>
<comment type="caution">
    <text evidence="13">The sequence shown here is derived from an EMBL/GenBank/DDBJ whole genome shotgun (WGS) entry which is preliminary data.</text>
</comment>
<keyword evidence="3 11" id="KW-0732">Signal</keyword>
<reference evidence="13 14" key="1">
    <citation type="submission" date="2019-09" db="EMBL/GenBank/DDBJ databases">
        <title>Bird 10,000 Genomes (B10K) Project - Family phase.</title>
        <authorList>
            <person name="Zhang G."/>
        </authorList>
    </citation>
    <scope>NUCLEOTIDE SEQUENCE [LARGE SCALE GENOMIC DNA]</scope>
    <source>
        <strain evidence="13">B10K-DU-001-53</strain>
        <tissue evidence="13">Muscle</tissue>
    </source>
</reference>
<evidence type="ECO:0000256" key="10">
    <source>
        <dbReference type="SAM" id="Phobius"/>
    </source>
</evidence>
<dbReference type="PANTHER" id="PTHR46841:SF10">
    <property type="entry name" value="CD200 MOLECULE LIKE 1-RELATED"/>
    <property type="match status" value="1"/>
</dbReference>
<evidence type="ECO:0000313" key="13">
    <source>
        <dbReference type="EMBL" id="NXJ13654.1"/>
    </source>
</evidence>
<organism evidence="13 14">
    <name type="scientific">Odontophorus gujanensis</name>
    <name type="common">marbled wood quail</name>
    <dbReference type="NCBI Taxonomy" id="886794"/>
    <lineage>
        <taxon>Eukaryota</taxon>
        <taxon>Metazoa</taxon>
        <taxon>Chordata</taxon>
        <taxon>Craniata</taxon>
        <taxon>Vertebrata</taxon>
        <taxon>Euteleostomi</taxon>
        <taxon>Archelosauria</taxon>
        <taxon>Archosauria</taxon>
        <taxon>Dinosauria</taxon>
        <taxon>Saurischia</taxon>
        <taxon>Theropoda</taxon>
        <taxon>Coelurosauria</taxon>
        <taxon>Aves</taxon>
        <taxon>Neognathae</taxon>
        <taxon>Galloanserae</taxon>
        <taxon>Galliformes</taxon>
        <taxon>Odontophoridae</taxon>
        <taxon>Odontophorus</taxon>
    </lineage>
</organism>
<evidence type="ECO:0000259" key="12">
    <source>
        <dbReference type="SMART" id="SM00409"/>
    </source>
</evidence>
<dbReference type="GO" id="GO:0043025">
    <property type="term" value="C:neuronal cell body"/>
    <property type="evidence" value="ECO:0007669"/>
    <property type="project" value="TreeGrafter"/>
</dbReference>
<dbReference type="GO" id="GO:0034113">
    <property type="term" value="P:heterotypic cell-cell adhesion"/>
    <property type="evidence" value="ECO:0007669"/>
    <property type="project" value="TreeGrafter"/>
</dbReference>
<dbReference type="EMBL" id="VXAB01011200">
    <property type="protein sequence ID" value="NXJ13654.1"/>
    <property type="molecule type" value="Genomic_DNA"/>
</dbReference>
<feature type="region of interest" description="Disordered" evidence="9">
    <location>
        <begin position="325"/>
        <end position="344"/>
    </location>
</feature>
<feature type="compositionally biased region" description="Polar residues" evidence="9">
    <location>
        <begin position="327"/>
        <end position="344"/>
    </location>
</feature>
<evidence type="ECO:0000313" key="14">
    <source>
        <dbReference type="Proteomes" id="UP000522663"/>
    </source>
</evidence>
<evidence type="ECO:0000256" key="9">
    <source>
        <dbReference type="SAM" id="MobiDB-lite"/>
    </source>
</evidence>